<evidence type="ECO:0000256" key="10">
    <source>
        <dbReference type="SAM" id="SignalP"/>
    </source>
</evidence>
<evidence type="ECO:0000256" key="9">
    <source>
        <dbReference type="SAM" id="MobiDB-lite"/>
    </source>
</evidence>
<sequence>MGTAPSVMTALWACLALSVLLGWGCVAGPRGTKAQQPGTPLSDQEYHQFFEFLRITVQASTACHLRELYGCKNSLVQRLDEYENHGVIPPGPICSELPGNPFFHNFCTFSLYRCIMKKYFLKRTMCPGQSRVNQRIKEGTNIIMSSDAMSSSSFGPQPAPSLSPTSHSRPGTEAAVIPTSLPVSTQPNPSGAQATEVTASGQQQGHLPNSDIEDLLLRIMDSEVQTSLQIMKLLMSVGNTVKEEELQKAATSLLVALNNANVSWSPTN</sequence>
<feature type="region of interest" description="Disordered" evidence="9">
    <location>
        <begin position="147"/>
        <end position="208"/>
    </location>
</feature>
<gene>
    <name evidence="11" type="primary">LOC115493492</name>
</gene>
<dbReference type="GeneTree" id="ENSGT00390000000826"/>
<reference evidence="11" key="3">
    <citation type="submission" date="2025-09" db="UniProtKB">
        <authorList>
            <consortium name="Ensembl"/>
        </authorList>
    </citation>
    <scope>IDENTIFICATION</scope>
</reference>
<accession>H0ZR10</accession>
<feature type="chain" id="PRO_5025498933" description="Acrosin-binding protein" evidence="10">
    <location>
        <begin position="28"/>
        <end position="268"/>
    </location>
</feature>
<dbReference type="InterPro" id="IPR009865">
    <property type="entry name" value="Proacrosin-bd"/>
</dbReference>
<keyword evidence="12" id="KW-1185">Reference proteome</keyword>
<evidence type="ECO:0000256" key="3">
    <source>
        <dbReference type="ARBA" id="ARBA00022553"/>
    </source>
</evidence>
<evidence type="ECO:0000256" key="6">
    <source>
        <dbReference type="ARBA" id="ARBA00032734"/>
    </source>
</evidence>
<dbReference type="AlphaFoldDB" id="H0ZR10"/>
<evidence type="ECO:0000313" key="12">
    <source>
        <dbReference type="Proteomes" id="UP000007754"/>
    </source>
</evidence>
<dbReference type="GO" id="GO:0005634">
    <property type="term" value="C:nucleus"/>
    <property type="evidence" value="ECO:0007669"/>
    <property type="project" value="TreeGrafter"/>
</dbReference>
<reference evidence="11" key="2">
    <citation type="submission" date="2025-08" db="UniProtKB">
        <authorList>
            <consortium name="Ensembl"/>
        </authorList>
    </citation>
    <scope>IDENTIFICATION</scope>
</reference>
<keyword evidence="4 10" id="KW-0732">Signal</keyword>
<evidence type="ECO:0000256" key="7">
    <source>
        <dbReference type="ARBA" id="ARBA00033453"/>
    </source>
</evidence>
<evidence type="ECO:0000256" key="4">
    <source>
        <dbReference type="ARBA" id="ARBA00022729"/>
    </source>
</evidence>
<dbReference type="OMA" id="FIKRTAC"/>
<name>H0ZR10_TAEGU</name>
<proteinExistence type="predicted"/>
<dbReference type="Ensembl" id="ENSTGUT00000013200.2">
    <property type="protein sequence ID" value="ENSTGUP00000013051.2"/>
    <property type="gene ID" value="ENSTGUG00000012681.2"/>
</dbReference>
<dbReference type="InParanoid" id="H0ZR10"/>
<dbReference type="PANTHER" id="PTHR21362">
    <property type="entry name" value="ACROSIN-BINDING PROTEIN"/>
    <property type="match status" value="1"/>
</dbReference>
<dbReference type="PANTHER" id="PTHR21362:SF1">
    <property type="entry name" value="ACROSIN-BINDING PROTEIN"/>
    <property type="match status" value="1"/>
</dbReference>
<dbReference type="GO" id="GO:0001669">
    <property type="term" value="C:acrosomal vesicle"/>
    <property type="evidence" value="ECO:0007669"/>
    <property type="project" value="UniProtKB-SubCell"/>
</dbReference>
<evidence type="ECO:0000256" key="2">
    <source>
        <dbReference type="ARBA" id="ARBA00018940"/>
    </source>
</evidence>
<dbReference type="OrthoDB" id="9009946at2759"/>
<feature type="compositionally biased region" description="Polar residues" evidence="9">
    <location>
        <begin position="160"/>
        <end position="169"/>
    </location>
</feature>
<feature type="compositionally biased region" description="Polar residues" evidence="9">
    <location>
        <begin position="181"/>
        <end position="207"/>
    </location>
</feature>
<evidence type="ECO:0000256" key="5">
    <source>
        <dbReference type="ARBA" id="ARBA00023329"/>
    </source>
</evidence>
<dbReference type="Proteomes" id="UP000007754">
    <property type="component" value="Chromosome 1A"/>
</dbReference>
<evidence type="ECO:0000256" key="1">
    <source>
        <dbReference type="ARBA" id="ARBA00004218"/>
    </source>
</evidence>
<dbReference type="Pfam" id="PF07222">
    <property type="entry name" value="PBP_sp32"/>
    <property type="match status" value="1"/>
</dbReference>
<organism evidence="11 12">
    <name type="scientific">Taeniopygia guttata</name>
    <name type="common">Zebra finch</name>
    <name type="synonym">Poephila guttata</name>
    <dbReference type="NCBI Taxonomy" id="59729"/>
    <lineage>
        <taxon>Eukaryota</taxon>
        <taxon>Metazoa</taxon>
        <taxon>Chordata</taxon>
        <taxon>Craniata</taxon>
        <taxon>Vertebrata</taxon>
        <taxon>Euteleostomi</taxon>
        <taxon>Archelosauria</taxon>
        <taxon>Archosauria</taxon>
        <taxon>Dinosauria</taxon>
        <taxon>Saurischia</taxon>
        <taxon>Theropoda</taxon>
        <taxon>Coelurosauria</taxon>
        <taxon>Aves</taxon>
        <taxon>Neognathae</taxon>
        <taxon>Neoaves</taxon>
        <taxon>Telluraves</taxon>
        <taxon>Australaves</taxon>
        <taxon>Passeriformes</taxon>
        <taxon>Passeroidea</taxon>
        <taxon>Estrildidae</taxon>
        <taxon>Estrildinae</taxon>
        <taxon>Taeniopygia</taxon>
    </lineage>
</organism>
<comment type="subcellular location">
    <subcellularLocation>
        <location evidence="1">Cytoplasmic vesicle</location>
        <location evidence="1">Secretory vesicle</location>
        <location evidence="1">Acrosome</location>
    </subcellularLocation>
</comment>
<reference evidence="11 12" key="1">
    <citation type="journal article" date="2010" name="Nature">
        <title>The genome of a songbird.</title>
        <authorList>
            <person name="Warren W.C."/>
            <person name="Clayton D.F."/>
            <person name="Ellegren H."/>
            <person name="Arnold A.P."/>
            <person name="Hillier L.W."/>
            <person name="Kunstner A."/>
            <person name="Searle S."/>
            <person name="White S."/>
            <person name="Vilella A.J."/>
            <person name="Fairley S."/>
            <person name="Heger A."/>
            <person name="Kong L."/>
            <person name="Ponting C.P."/>
            <person name="Jarvis E.D."/>
            <person name="Mello C.V."/>
            <person name="Minx P."/>
            <person name="Lovell P."/>
            <person name="Velho T.A."/>
            <person name="Ferris M."/>
            <person name="Balakrishnan C.N."/>
            <person name="Sinha S."/>
            <person name="Blatti C."/>
            <person name="London S.E."/>
            <person name="Li Y."/>
            <person name="Lin Y.C."/>
            <person name="George J."/>
            <person name="Sweedler J."/>
            <person name="Southey B."/>
            <person name="Gunaratne P."/>
            <person name="Watson M."/>
            <person name="Nam K."/>
            <person name="Backstrom N."/>
            <person name="Smeds L."/>
            <person name="Nabholz B."/>
            <person name="Itoh Y."/>
            <person name="Whitney O."/>
            <person name="Pfenning A.R."/>
            <person name="Howard J."/>
            <person name="Volker M."/>
            <person name="Skinner B.M."/>
            <person name="Griffin D.K."/>
            <person name="Ye L."/>
            <person name="McLaren W.M."/>
            <person name="Flicek P."/>
            <person name="Quesada V."/>
            <person name="Velasco G."/>
            <person name="Lopez-Otin C."/>
            <person name="Puente X.S."/>
            <person name="Olender T."/>
            <person name="Lancet D."/>
            <person name="Smit A.F."/>
            <person name="Hubley R."/>
            <person name="Konkel M.K."/>
            <person name="Walker J.A."/>
            <person name="Batzer M.A."/>
            <person name="Gu W."/>
            <person name="Pollock D.D."/>
            <person name="Chen L."/>
            <person name="Cheng Z."/>
            <person name="Eichler E.E."/>
            <person name="Stapley J."/>
            <person name="Slate J."/>
            <person name="Ekblom R."/>
            <person name="Birkhead T."/>
            <person name="Burke T."/>
            <person name="Burt D."/>
            <person name="Scharff C."/>
            <person name="Adam I."/>
            <person name="Richard H."/>
            <person name="Sultan M."/>
            <person name="Soldatov A."/>
            <person name="Lehrach H."/>
            <person name="Edwards S.V."/>
            <person name="Yang S.P."/>
            <person name="Li X."/>
            <person name="Graves T."/>
            <person name="Fulton L."/>
            <person name="Nelson J."/>
            <person name="Chinwalla A."/>
            <person name="Hou S."/>
            <person name="Mardis E.R."/>
            <person name="Wilson R.K."/>
        </authorList>
    </citation>
    <scope>NUCLEOTIDE SEQUENCE [LARGE SCALE GENOMIC DNA]</scope>
</reference>
<feature type="signal peptide" evidence="10">
    <location>
        <begin position="1"/>
        <end position="27"/>
    </location>
</feature>
<dbReference type="KEGG" id="tgu:115493492"/>
<evidence type="ECO:0000313" key="11">
    <source>
        <dbReference type="Ensembl" id="ENSTGUP00000013051.2"/>
    </source>
</evidence>
<evidence type="ECO:0000256" key="8">
    <source>
        <dbReference type="ARBA" id="ARBA00045517"/>
    </source>
</evidence>
<comment type="function">
    <text evidence="8">Acrosomal protein that maintains proacrosin (pro-ACR) as an enzymatically inactive zymogen in the acrosome. Involved also in the acrosome formation.</text>
</comment>
<dbReference type="HOGENOM" id="CLU_165827_0_0_1"/>
<protein>
    <recommendedName>
        <fullName evidence="2">Acrosin-binding protein</fullName>
    </recommendedName>
    <alternativeName>
        <fullName evidence="6">Acrosin-binding protein, 60 kDa form</fullName>
    </alternativeName>
    <alternativeName>
        <fullName evidence="7">Proacrosin-binding protein sp32</fullName>
    </alternativeName>
</protein>
<keyword evidence="3" id="KW-0597">Phosphoprotein</keyword>
<keyword evidence="5" id="KW-0968">Cytoplasmic vesicle</keyword>